<reference evidence="2" key="1">
    <citation type="journal article" date="2020" name="mSystems">
        <title>Genome- and Community-Level Interaction Insights into Carbon Utilization and Element Cycling Functions of Hydrothermarchaeota in Hydrothermal Sediment.</title>
        <authorList>
            <person name="Zhou Z."/>
            <person name="Liu Y."/>
            <person name="Xu W."/>
            <person name="Pan J."/>
            <person name="Luo Z.H."/>
            <person name="Li M."/>
        </authorList>
    </citation>
    <scope>NUCLEOTIDE SEQUENCE [LARGE SCALE GENOMIC DNA]</scope>
    <source>
        <strain evidence="2">SpSt-258</strain>
    </source>
</reference>
<dbReference type="InterPro" id="IPR006675">
    <property type="entry name" value="HDIG_dom"/>
</dbReference>
<dbReference type="Pfam" id="PF13185">
    <property type="entry name" value="GAF_2"/>
    <property type="match status" value="1"/>
</dbReference>
<dbReference type="PANTHER" id="PTHR43155">
    <property type="entry name" value="CYCLIC DI-GMP PHOSPHODIESTERASE PA4108-RELATED"/>
    <property type="match status" value="1"/>
</dbReference>
<dbReference type="SUPFAM" id="SSF55781">
    <property type="entry name" value="GAF domain-like"/>
    <property type="match status" value="2"/>
</dbReference>
<dbReference type="SMART" id="SM00065">
    <property type="entry name" value="GAF"/>
    <property type="match status" value="2"/>
</dbReference>
<evidence type="ECO:0000313" key="2">
    <source>
        <dbReference type="EMBL" id="HDY59667.1"/>
    </source>
</evidence>
<accession>A0A7V0Z6P2</accession>
<dbReference type="Gene3D" id="1.10.3210.10">
    <property type="entry name" value="Hypothetical protein af1432"/>
    <property type="match status" value="1"/>
</dbReference>
<dbReference type="CDD" id="cd00077">
    <property type="entry name" value="HDc"/>
    <property type="match status" value="1"/>
</dbReference>
<dbReference type="InterPro" id="IPR003607">
    <property type="entry name" value="HD/PDEase_dom"/>
</dbReference>
<evidence type="ECO:0000259" key="1">
    <source>
        <dbReference type="PROSITE" id="PS51832"/>
    </source>
</evidence>
<dbReference type="EMBL" id="DSKY01000021">
    <property type="protein sequence ID" value="HDY59667.1"/>
    <property type="molecule type" value="Genomic_DNA"/>
</dbReference>
<dbReference type="AlphaFoldDB" id="A0A7V0Z6P2"/>
<protein>
    <submittedName>
        <fullName evidence="2">HD domain-containing protein</fullName>
    </submittedName>
</protein>
<dbReference type="Pfam" id="PF01590">
    <property type="entry name" value="GAF"/>
    <property type="match status" value="1"/>
</dbReference>
<dbReference type="Pfam" id="PF13487">
    <property type="entry name" value="HD_5"/>
    <property type="match status" value="1"/>
</dbReference>
<dbReference type="PROSITE" id="PS51832">
    <property type="entry name" value="HD_GYP"/>
    <property type="match status" value="1"/>
</dbReference>
<dbReference type="InterPro" id="IPR003018">
    <property type="entry name" value="GAF"/>
</dbReference>
<comment type="caution">
    <text evidence="2">The sequence shown here is derived from an EMBL/GenBank/DDBJ whole genome shotgun (WGS) entry which is preliminary data.</text>
</comment>
<gene>
    <name evidence="2" type="ORF">ENP86_08975</name>
</gene>
<proteinExistence type="predicted"/>
<dbReference type="InterPro" id="IPR029016">
    <property type="entry name" value="GAF-like_dom_sf"/>
</dbReference>
<dbReference type="NCBIfam" id="TIGR00277">
    <property type="entry name" value="HDIG"/>
    <property type="match status" value="1"/>
</dbReference>
<dbReference type="SUPFAM" id="SSF109604">
    <property type="entry name" value="HD-domain/PDEase-like"/>
    <property type="match status" value="1"/>
</dbReference>
<organism evidence="2">
    <name type="scientific">candidate division WOR-3 bacterium</name>
    <dbReference type="NCBI Taxonomy" id="2052148"/>
    <lineage>
        <taxon>Bacteria</taxon>
        <taxon>Bacteria division WOR-3</taxon>
    </lineage>
</organism>
<dbReference type="Gene3D" id="3.30.450.40">
    <property type="match status" value="2"/>
</dbReference>
<dbReference type="InterPro" id="IPR037522">
    <property type="entry name" value="HD_GYP_dom"/>
</dbReference>
<dbReference type="SMART" id="SM00471">
    <property type="entry name" value="HDc"/>
    <property type="match status" value="1"/>
</dbReference>
<feature type="domain" description="HD-GYP" evidence="1">
    <location>
        <begin position="483"/>
        <end position="675"/>
    </location>
</feature>
<name>A0A7V0Z6P2_UNCW3</name>
<dbReference type="PANTHER" id="PTHR43155:SF2">
    <property type="entry name" value="CYCLIC DI-GMP PHOSPHODIESTERASE PA4108"/>
    <property type="match status" value="1"/>
</dbReference>
<sequence>MKFQRASLREVQRYLNDIARSFIKKSGADSIAIYTCDVKTKLLYFLTSVGNDIYLKNAKILRLGRDIPVPTTSKRFPLLLKPGGKYKLFSNIPGRILIIPVVFNGDTIGILMVQFLNRKLNAEQISKINKESLMLGVCLHSYVILKTMSDEVTGLKMVDDINRIVVTELNPERLYNKMYEQVKTIVRVKNLRIDLYDREKNSLNPVFFIHNGKREDGHPQIIIGNSKILSEIFRRRKVMLSPEYKRLLKKFNRAELSSDMDVASFIALPLMIRDNFLGVLMCWDKYRKNIFTNSAVRFLKLMANQSAIAIYNARLFEQLNRAINDLTLLYQIAYHISSILSIDTLLKTAVDLIDSALGNLITTILIPDEKNEKLEIKAITKNVKIKPEFESVLLYRGIVGEAMKTKRLIYVADVEKDEKYVPAIDGIKSEIAIPLISGTKVLGVIDFQSNIKARFDLMTIDLLDDIAHRIATFLENAILYEKIEKSYTETIKALVLAMEVKDSYTRGHSERVTELAMKLAERIGIADGRKRLLYWAGLLHDIGKIGISEAILNKPGALDEFEFSEIKRHPVEGARMLEQIEGLKEVVPIIKHHHENFDGTGYPDGLKENEIPLESRILAVCDVYDALTTIRSYRKPFSSEGAMDIIESFSGNRLDLDIVKEFLKMMGRKKIIRGF</sequence>